<dbReference type="PANTHER" id="PTHR30055:SF149">
    <property type="entry name" value="TETR-FAMILY TRANSCRIPTIONAL REGULATOR"/>
    <property type="match status" value="1"/>
</dbReference>
<dbReference type="SUPFAM" id="SSF48498">
    <property type="entry name" value="Tetracyclin repressor-like, C-terminal domain"/>
    <property type="match status" value="1"/>
</dbReference>
<dbReference type="EMBL" id="CP117884">
    <property type="protein sequence ID" value="WDF83566.1"/>
    <property type="molecule type" value="Genomic_DNA"/>
</dbReference>
<sequence length="200" mass="22938">MATNDSRRRGDALEHDIFAATYALLQEQDYQQITFSQVAARAHTSRSVIYRYWDSVLDLVIQTILYEIEVTPSVLNQDDFDMGSLRADLIALATTFAQATQTGPNQYFRIVFLSAVRQDQRRELQRMMDCVRAGNLAIMDQLIQRAVQRGELVRVPNQTARMVLFDMLRYYDMTYGVAAIDGDRIHHLVDDIVMPALRNG</sequence>
<feature type="DNA-binding region" description="H-T-H motif" evidence="4">
    <location>
        <begin position="34"/>
        <end position="53"/>
    </location>
</feature>
<keyword evidence="1" id="KW-0805">Transcription regulation</keyword>
<dbReference type="Gene3D" id="1.10.10.60">
    <property type="entry name" value="Homeodomain-like"/>
    <property type="match status" value="1"/>
</dbReference>
<dbReference type="Pfam" id="PF00440">
    <property type="entry name" value="TetR_N"/>
    <property type="match status" value="1"/>
</dbReference>
<dbReference type="Gene3D" id="1.10.357.10">
    <property type="entry name" value="Tetracycline Repressor, domain 2"/>
    <property type="match status" value="1"/>
</dbReference>
<name>A0ABY7WTX4_9LACO</name>
<feature type="domain" description="HTH tetR-type" evidence="5">
    <location>
        <begin position="11"/>
        <end position="71"/>
    </location>
</feature>
<dbReference type="PROSITE" id="PS50977">
    <property type="entry name" value="HTH_TETR_2"/>
    <property type="match status" value="1"/>
</dbReference>
<evidence type="ECO:0000259" key="5">
    <source>
        <dbReference type="PROSITE" id="PS50977"/>
    </source>
</evidence>
<organism evidence="6 7">
    <name type="scientific">Lacticaseibacillus pabuli</name>
    <dbReference type="NCBI Taxonomy" id="3025672"/>
    <lineage>
        <taxon>Bacteria</taxon>
        <taxon>Bacillati</taxon>
        <taxon>Bacillota</taxon>
        <taxon>Bacilli</taxon>
        <taxon>Lactobacillales</taxon>
        <taxon>Lactobacillaceae</taxon>
        <taxon>Lacticaseibacillus</taxon>
    </lineage>
</organism>
<evidence type="ECO:0000313" key="7">
    <source>
        <dbReference type="Proteomes" id="UP001220377"/>
    </source>
</evidence>
<dbReference type="InterPro" id="IPR036271">
    <property type="entry name" value="Tet_transcr_reg_TetR-rel_C_sf"/>
</dbReference>
<protein>
    <submittedName>
        <fullName evidence="6">TetR-like C-terminal domain-containing protein</fullName>
    </submittedName>
</protein>
<reference evidence="6 7" key="1">
    <citation type="submission" date="2023-02" db="EMBL/GenBank/DDBJ databases">
        <title>Genome sequence of Lacticaseibacillus sp. KACC 23028.</title>
        <authorList>
            <person name="Kim S."/>
            <person name="Heo J."/>
            <person name="Kwon S.-W."/>
        </authorList>
    </citation>
    <scope>NUCLEOTIDE SEQUENCE [LARGE SCALE GENOMIC DNA]</scope>
    <source>
        <strain evidence="6 7">KACC 23028</strain>
    </source>
</reference>
<proteinExistence type="predicted"/>
<evidence type="ECO:0000256" key="1">
    <source>
        <dbReference type="ARBA" id="ARBA00023015"/>
    </source>
</evidence>
<dbReference type="Proteomes" id="UP001220377">
    <property type="component" value="Chromosome"/>
</dbReference>
<accession>A0ABY7WTX4</accession>
<dbReference type="SUPFAM" id="SSF46689">
    <property type="entry name" value="Homeodomain-like"/>
    <property type="match status" value="1"/>
</dbReference>
<gene>
    <name evidence="6" type="ORF">PQ472_04850</name>
</gene>
<keyword evidence="3" id="KW-0804">Transcription</keyword>
<evidence type="ECO:0000256" key="4">
    <source>
        <dbReference type="PROSITE-ProRule" id="PRU00335"/>
    </source>
</evidence>
<dbReference type="PANTHER" id="PTHR30055">
    <property type="entry name" value="HTH-TYPE TRANSCRIPTIONAL REGULATOR RUTR"/>
    <property type="match status" value="1"/>
</dbReference>
<keyword evidence="2 4" id="KW-0238">DNA-binding</keyword>
<keyword evidence="7" id="KW-1185">Reference proteome</keyword>
<dbReference type="RefSeq" id="WP_274261798.1">
    <property type="nucleotide sequence ID" value="NZ_CP117884.1"/>
</dbReference>
<dbReference type="InterPro" id="IPR001647">
    <property type="entry name" value="HTH_TetR"/>
</dbReference>
<dbReference type="Pfam" id="PF16859">
    <property type="entry name" value="TetR_C_11"/>
    <property type="match status" value="1"/>
</dbReference>
<evidence type="ECO:0000256" key="3">
    <source>
        <dbReference type="ARBA" id="ARBA00023163"/>
    </source>
</evidence>
<dbReference type="InterPro" id="IPR009057">
    <property type="entry name" value="Homeodomain-like_sf"/>
</dbReference>
<evidence type="ECO:0000256" key="2">
    <source>
        <dbReference type="ARBA" id="ARBA00023125"/>
    </source>
</evidence>
<evidence type="ECO:0000313" key="6">
    <source>
        <dbReference type="EMBL" id="WDF83566.1"/>
    </source>
</evidence>
<dbReference type="InterPro" id="IPR011075">
    <property type="entry name" value="TetR_C"/>
</dbReference>
<dbReference type="InterPro" id="IPR050109">
    <property type="entry name" value="HTH-type_TetR-like_transc_reg"/>
</dbReference>